<protein>
    <submittedName>
        <fullName evidence="2">Uncharacterized protein</fullName>
    </submittedName>
</protein>
<name>A0A4P9WE54_9FUNG</name>
<proteinExistence type="predicted"/>
<feature type="compositionally biased region" description="Polar residues" evidence="1">
    <location>
        <begin position="156"/>
        <end position="171"/>
    </location>
</feature>
<gene>
    <name evidence="2" type="ORF">BDK51DRAFT_36692</name>
</gene>
<organism evidence="2 3">
    <name type="scientific">Blyttiomyces helicus</name>
    <dbReference type="NCBI Taxonomy" id="388810"/>
    <lineage>
        <taxon>Eukaryota</taxon>
        <taxon>Fungi</taxon>
        <taxon>Fungi incertae sedis</taxon>
        <taxon>Chytridiomycota</taxon>
        <taxon>Chytridiomycota incertae sedis</taxon>
        <taxon>Chytridiomycetes</taxon>
        <taxon>Chytridiomycetes incertae sedis</taxon>
        <taxon>Blyttiomyces</taxon>
    </lineage>
</organism>
<feature type="region of interest" description="Disordered" evidence="1">
    <location>
        <begin position="322"/>
        <end position="360"/>
    </location>
</feature>
<feature type="compositionally biased region" description="Polar residues" evidence="1">
    <location>
        <begin position="180"/>
        <end position="189"/>
    </location>
</feature>
<dbReference type="Proteomes" id="UP000269721">
    <property type="component" value="Unassembled WGS sequence"/>
</dbReference>
<evidence type="ECO:0000313" key="2">
    <source>
        <dbReference type="EMBL" id="RKO89528.1"/>
    </source>
</evidence>
<dbReference type="AlphaFoldDB" id="A0A4P9WE54"/>
<feature type="compositionally biased region" description="Basic and acidic residues" evidence="1">
    <location>
        <begin position="95"/>
        <end position="108"/>
    </location>
</feature>
<feature type="region of interest" description="Disordered" evidence="1">
    <location>
        <begin position="89"/>
        <end position="206"/>
    </location>
</feature>
<feature type="compositionally biased region" description="Basic and acidic residues" evidence="1">
    <location>
        <begin position="120"/>
        <end position="146"/>
    </location>
</feature>
<feature type="region of interest" description="Disordered" evidence="1">
    <location>
        <begin position="1"/>
        <end position="73"/>
    </location>
</feature>
<evidence type="ECO:0000313" key="3">
    <source>
        <dbReference type="Proteomes" id="UP000269721"/>
    </source>
</evidence>
<accession>A0A4P9WE54</accession>
<feature type="compositionally biased region" description="Basic and acidic residues" evidence="1">
    <location>
        <begin position="335"/>
        <end position="346"/>
    </location>
</feature>
<sequence length="360" mass="39565">MGWPAVSPVSNSFQPYDGLQARTEKRERNHKRLAATEGVHAPLKRPHLASLSRSHDGQHRSPPSPDVGIALAQREEELANDIVDYQVALRQGEQSSDHGRARRIHAEDQGMESLCDDIYEVERRSDQPGRMRKDDGTGGREEDGGHGNEPLVPPATVTSFPVDTETPLTASTPPPPIDSTEMQPSSSIARESPGSKGLPRPWRVESQPDLRLATDTKVHPLLGRRRQRPTIEGFRVAFLLTGKRQAGYSSSALVTYSTLHAPDGIQDMATVKNAGRDLVASLSAGAIFNLQEDFNILLNLLDWKELGQDMLVARSANDEPLHWASASGIGSNGEEASKERPREVRMDAQGQTRFPDFDEP</sequence>
<reference evidence="3" key="1">
    <citation type="journal article" date="2018" name="Nat. Microbiol.">
        <title>Leveraging single-cell genomics to expand the fungal tree of life.</title>
        <authorList>
            <person name="Ahrendt S.R."/>
            <person name="Quandt C.A."/>
            <person name="Ciobanu D."/>
            <person name="Clum A."/>
            <person name="Salamov A."/>
            <person name="Andreopoulos B."/>
            <person name="Cheng J.F."/>
            <person name="Woyke T."/>
            <person name="Pelin A."/>
            <person name="Henrissat B."/>
            <person name="Reynolds N.K."/>
            <person name="Benny G.L."/>
            <person name="Smith M.E."/>
            <person name="James T.Y."/>
            <person name="Grigoriev I.V."/>
        </authorList>
    </citation>
    <scope>NUCLEOTIDE SEQUENCE [LARGE SCALE GENOMIC DNA]</scope>
</reference>
<evidence type="ECO:0000256" key="1">
    <source>
        <dbReference type="SAM" id="MobiDB-lite"/>
    </source>
</evidence>
<dbReference type="EMBL" id="KZ996040">
    <property type="protein sequence ID" value="RKO89528.1"/>
    <property type="molecule type" value="Genomic_DNA"/>
</dbReference>
<keyword evidence="3" id="KW-1185">Reference proteome</keyword>